<accession>A0A646KM76</accession>
<protein>
    <submittedName>
        <fullName evidence="13">D-alanyl-D-alanine carboxypeptidase</fullName>
    </submittedName>
</protein>
<keyword evidence="6" id="KW-0961">Cell wall biogenesis/degradation</keyword>
<feature type="active site" description="Proton acceptor" evidence="7">
    <location>
        <position position="148"/>
    </location>
</feature>
<evidence type="ECO:0000313" key="13">
    <source>
        <dbReference type="EMBL" id="MQT03343.1"/>
    </source>
</evidence>
<evidence type="ECO:0000256" key="2">
    <source>
        <dbReference type="ARBA" id="ARBA00022729"/>
    </source>
</evidence>
<feature type="domain" description="Peptidase S11 D-alanyl-D-alanine carboxypeptidase A N-terminal" evidence="12">
    <location>
        <begin position="137"/>
        <end position="337"/>
    </location>
</feature>
<dbReference type="InterPro" id="IPR018044">
    <property type="entry name" value="Peptidase_S11"/>
</dbReference>
<evidence type="ECO:0000259" key="12">
    <source>
        <dbReference type="Pfam" id="PF00768"/>
    </source>
</evidence>
<keyword evidence="4" id="KW-0133">Cell shape</keyword>
<dbReference type="InterPro" id="IPR001967">
    <property type="entry name" value="Peptidase_S11_N"/>
</dbReference>
<dbReference type="GO" id="GO:0008360">
    <property type="term" value="P:regulation of cell shape"/>
    <property type="evidence" value="ECO:0007669"/>
    <property type="project" value="UniProtKB-KW"/>
</dbReference>
<feature type="active site" evidence="7">
    <location>
        <position position="209"/>
    </location>
</feature>
<dbReference type="GO" id="GO:0009252">
    <property type="term" value="P:peptidoglycan biosynthetic process"/>
    <property type="evidence" value="ECO:0007669"/>
    <property type="project" value="UniProtKB-KW"/>
</dbReference>
<dbReference type="SUPFAM" id="SSF56601">
    <property type="entry name" value="beta-lactamase/transpeptidase-like"/>
    <property type="match status" value="1"/>
</dbReference>
<comment type="caution">
    <text evidence="13">The sequence shown here is derived from an EMBL/GenBank/DDBJ whole genome shotgun (WGS) entry which is preliminary data.</text>
</comment>
<proteinExistence type="inferred from homology"/>
<evidence type="ECO:0000256" key="4">
    <source>
        <dbReference type="ARBA" id="ARBA00022960"/>
    </source>
</evidence>
<dbReference type="InterPro" id="IPR012338">
    <property type="entry name" value="Beta-lactam/transpept-like"/>
</dbReference>
<reference evidence="13 14" key="1">
    <citation type="submission" date="2019-05" db="EMBL/GenBank/DDBJ databases">
        <title>Comparative genomics and metabolomics analyses of clavulanic acid producing Streptomyces species provides insight into specialized metabolism and evolution of beta-lactam biosynthetic gene clusters.</title>
        <authorList>
            <person name="Moore M.A."/>
            <person name="Cruz-Morales P."/>
            <person name="Barona Gomez F."/>
            <person name="Kapil T."/>
        </authorList>
    </citation>
    <scope>NUCLEOTIDE SEQUENCE [LARGE SCALE GENOMIC DNA]</scope>
    <source>
        <strain evidence="13 14">NRRL 5741</strain>
    </source>
</reference>
<feature type="transmembrane region" description="Helical" evidence="11">
    <location>
        <begin position="56"/>
        <end position="77"/>
    </location>
</feature>
<keyword evidence="3" id="KW-0378">Hydrolase</keyword>
<dbReference type="PANTHER" id="PTHR21581:SF33">
    <property type="entry name" value="D-ALANYL-D-ALANINE CARBOXYPEPTIDASE DACB"/>
    <property type="match status" value="1"/>
</dbReference>
<dbReference type="Pfam" id="PF00768">
    <property type="entry name" value="Peptidase_S11"/>
    <property type="match status" value="1"/>
</dbReference>
<evidence type="ECO:0000256" key="5">
    <source>
        <dbReference type="ARBA" id="ARBA00022984"/>
    </source>
</evidence>
<dbReference type="Gene3D" id="3.40.710.10">
    <property type="entry name" value="DD-peptidase/beta-lactamase superfamily"/>
    <property type="match status" value="1"/>
</dbReference>
<keyword evidence="13" id="KW-0121">Carboxypeptidase</keyword>
<dbReference type="PANTHER" id="PTHR21581">
    <property type="entry name" value="D-ALANYL-D-ALANINE CARBOXYPEPTIDASE"/>
    <property type="match status" value="1"/>
</dbReference>
<dbReference type="Proteomes" id="UP000419138">
    <property type="component" value="Unassembled WGS sequence"/>
</dbReference>
<dbReference type="GO" id="GO:0071555">
    <property type="term" value="P:cell wall organization"/>
    <property type="evidence" value="ECO:0007669"/>
    <property type="project" value="UniProtKB-KW"/>
</dbReference>
<dbReference type="GO" id="GO:0006508">
    <property type="term" value="P:proteolysis"/>
    <property type="evidence" value="ECO:0007669"/>
    <property type="project" value="InterPro"/>
</dbReference>
<dbReference type="RefSeq" id="WP_153524889.1">
    <property type="nucleotide sequence ID" value="NZ_JBEPDZ010000002.1"/>
</dbReference>
<evidence type="ECO:0000256" key="7">
    <source>
        <dbReference type="PIRSR" id="PIRSR618044-1"/>
    </source>
</evidence>
<keyword evidence="11" id="KW-0812">Transmembrane</keyword>
<evidence type="ECO:0000256" key="10">
    <source>
        <dbReference type="SAM" id="MobiDB-lite"/>
    </source>
</evidence>
<feature type="compositionally biased region" description="Low complexity" evidence="10">
    <location>
        <begin position="20"/>
        <end position="38"/>
    </location>
</feature>
<feature type="region of interest" description="Disordered" evidence="10">
    <location>
        <begin position="1"/>
        <end position="38"/>
    </location>
</feature>
<gene>
    <name evidence="13" type="ORF">FF041_25070</name>
</gene>
<feature type="binding site" evidence="8">
    <location>
        <position position="310"/>
    </location>
    <ligand>
        <name>substrate</name>
    </ligand>
</feature>
<dbReference type="PRINTS" id="PR00725">
    <property type="entry name" value="DADACBPTASE1"/>
</dbReference>
<feature type="active site" description="Acyl-ester intermediate" evidence="7">
    <location>
        <position position="145"/>
    </location>
</feature>
<name>A0A646KM76_STRJU</name>
<evidence type="ECO:0000256" key="11">
    <source>
        <dbReference type="SAM" id="Phobius"/>
    </source>
</evidence>
<dbReference type="EMBL" id="VCLA01000170">
    <property type="protein sequence ID" value="MQT03343.1"/>
    <property type="molecule type" value="Genomic_DNA"/>
</dbReference>
<keyword evidence="11" id="KW-1133">Transmembrane helix</keyword>
<keyword evidence="14" id="KW-1185">Reference proteome</keyword>
<evidence type="ECO:0000256" key="8">
    <source>
        <dbReference type="PIRSR" id="PIRSR618044-2"/>
    </source>
</evidence>
<dbReference type="OrthoDB" id="3530815at2"/>
<keyword evidence="13" id="KW-0645">Protease</keyword>
<evidence type="ECO:0000256" key="3">
    <source>
        <dbReference type="ARBA" id="ARBA00022801"/>
    </source>
</evidence>
<keyword evidence="2" id="KW-0732">Signal</keyword>
<evidence type="ECO:0000256" key="1">
    <source>
        <dbReference type="ARBA" id="ARBA00007164"/>
    </source>
</evidence>
<organism evidence="13 14">
    <name type="scientific">Streptomyces jumonjinensis</name>
    <dbReference type="NCBI Taxonomy" id="1945"/>
    <lineage>
        <taxon>Bacteria</taxon>
        <taxon>Bacillati</taxon>
        <taxon>Actinomycetota</taxon>
        <taxon>Actinomycetes</taxon>
        <taxon>Kitasatosporales</taxon>
        <taxon>Streptomycetaceae</taxon>
        <taxon>Streptomyces</taxon>
    </lineage>
</organism>
<evidence type="ECO:0000313" key="14">
    <source>
        <dbReference type="Proteomes" id="UP000419138"/>
    </source>
</evidence>
<sequence length="383" mass="39185">MSVDHSNRSGAGAGAGAGADTGTDIDSGTGSRSDSGAGVRPVVARFGLRFRFRRSVLVPLSAAAVVLVTGTGGWYAAGGGGQPGPGGTPLAPADPTTPLAPLTPLAPVAKEMDLPWPAEGQSSVEVEGIGSLGAVGEQTPVPIASVTKVMTAYVILKNHPLRPGAAGAKIVADQRAADESFSTVETTAPVLAGREYTQRRLLELMMLPSGNNVARLLARWDAGGQKKFVGKMNEAAAALGMNRTVYTGVSGMEASTKSTAVDQLKLARAVMKDPAFRQVVATRAVTAPGAGTEIRNTNRLLGRDGVIGLKTGTTTPAGGNFMWAATQKIAGTSRLILGVVLRQRAGTSPVEGSTAVREASHALITAIRADLPDAVARHAAREK</sequence>
<evidence type="ECO:0000256" key="9">
    <source>
        <dbReference type="RuleBase" id="RU004016"/>
    </source>
</evidence>
<dbReference type="GO" id="GO:0009002">
    <property type="term" value="F:serine-type D-Ala-D-Ala carboxypeptidase activity"/>
    <property type="evidence" value="ECO:0007669"/>
    <property type="project" value="InterPro"/>
</dbReference>
<comment type="similarity">
    <text evidence="1 9">Belongs to the peptidase S11 family.</text>
</comment>
<dbReference type="AlphaFoldDB" id="A0A646KM76"/>
<keyword evidence="5" id="KW-0573">Peptidoglycan synthesis</keyword>
<evidence type="ECO:0000256" key="6">
    <source>
        <dbReference type="ARBA" id="ARBA00023316"/>
    </source>
</evidence>
<keyword evidence="11" id="KW-0472">Membrane</keyword>